<dbReference type="Proteomes" id="UP000801492">
    <property type="component" value="Unassembled WGS sequence"/>
</dbReference>
<protein>
    <submittedName>
        <fullName evidence="1">Uncharacterized protein</fullName>
    </submittedName>
</protein>
<evidence type="ECO:0000313" key="2">
    <source>
        <dbReference type="Proteomes" id="UP000801492"/>
    </source>
</evidence>
<comment type="caution">
    <text evidence="1">The sequence shown here is derived from an EMBL/GenBank/DDBJ whole genome shotgun (WGS) entry which is preliminary data.</text>
</comment>
<name>A0A8K0DFW1_IGNLU</name>
<dbReference type="AlphaFoldDB" id="A0A8K0DFW1"/>
<accession>A0A8K0DFW1</accession>
<gene>
    <name evidence="1" type="ORF">ILUMI_03810</name>
</gene>
<reference evidence="1" key="1">
    <citation type="submission" date="2019-08" db="EMBL/GenBank/DDBJ databases">
        <title>The genome of the North American firefly Photinus pyralis.</title>
        <authorList>
            <consortium name="Photinus pyralis genome working group"/>
            <person name="Fallon T.R."/>
            <person name="Sander Lower S.E."/>
            <person name="Weng J.-K."/>
        </authorList>
    </citation>
    <scope>NUCLEOTIDE SEQUENCE</scope>
    <source>
        <strain evidence="1">TRF0915ILg1</strain>
        <tissue evidence="1">Whole body</tissue>
    </source>
</reference>
<dbReference type="EMBL" id="VTPC01001319">
    <property type="protein sequence ID" value="KAF2902377.1"/>
    <property type="molecule type" value="Genomic_DNA"/>
</dbReference>
<keyword evidence="2" id="KW-1185">Reference proteome</keyword>
<sequence>MHEAWEKITEDFYSVWQFPDCLRALNSRPITIEKSVHSDVALPSPDNCGRHSSGIKLPDKYYTVDEQEYRAISDRACPLVQKRPLKIVPRRNARRPESDKKGKTTAADDRFITLLMLRNRTSMSVEARSQHREVSGVDINV</sequence>
<proteinExistence type="predicted"/>
<organism evidence="1 2">
    <name type="scientific">Ignelater luminosus</name>
    <name type="common">Cucubano</name>
    <name type="synonym">Pyrophorus luminosus</name>
    <dbReference type="NCBI Taxonomy" id="2038154"/>
    <lineage>
        <taxon>Eukaryota</taxon>
        <taxon>Metazoa</taxon>
        <taxon>Ecdysozoa</taxon>
        <taxon>Arthropoda</taxon>
        <taxon>Hexapoda</taxon>
        <taxon>Insecta</taxon>
        <taxon>Pterygota</taxon>
        <taxon>Neoptera</taxon>
        <taxon>Endopterygota</taxon>
        <taxon>Coleoptera</taxon>
        <taxon>Polyphaga</taxon>
        <taxon>Elateriformia</taxon>
        <taxon>Elateroidea</taxon>
        <taxon>Elateridae</taxon>
        <taxon>Agrypninae</taxon>
        <taxon>Pyrophorini</taxon>
        <taxon>Ignelater</taxon>
    </lineage>
</organism>
<evidence type="ECO:0000313" key="1">
    <source>
        <dbReference type="EMBL" id="KAF2902377.1"/>
    </source>
</evidence>